<keyword evidence="3" id="KW-1185">Reference proteome</keyword>
<evidence type="ECO:0000259" key="1">
    <source>
        <dbReference type="Pfam" id="PF13619"/>
    </source>
</evidence>
<dbReference type="EMBL" id="WEID01000093">
    <property type="protein sequence ID" value="KAB8127298.1"/>
    <property type="molecule type" value="Genomic_DNA"/>
</dbReference>
<dbReference type="OrthoDB" id="2968926at2"/>
<dbReference type="AlphaFoldDB" id="A0A7C8GRF6"/>
<name>A0A7C8GRF6_9BACI</name>
<organism evidence="2 3">
    <name type="scientific">Gracilibacillus oryzae</name>
    <dbReference type="NCBI Taxonomy" id="1672701"/>
    <lineage>
        <taxon>Bacteria</taxon>
        <taxon>Bacillati</taxon>
        <taxon>Bacillota</taxon>
        <taxon>Bacilli</taxon>
        <taxon>Bacillales</taxon>
        <taxon>Bacillaceae</taxon>
        <taxon>Gracilibacillus</taxon>
    </lineage>
</organism>
<dbReference type="Proteomes" id="UP000480246">
    <property type="component" value="Unassembled WGS sequence"/>
</dbReference>
<protein>
    <submittedName>
        <fullName evidence="2">KTSC domain-containing protein</fullName>
    </submittedName>
</protein>
<dbReference type="InterPro" id="IPR025309">
    <property type="entry name" value="KTSC_dom"/>
</dbReference>
<reference evidence="2 3" key="1">
    <citation type="submission" date="2019-10" db="EMBL/GenBank/DDBJ databases">
        <title>Gracilibacillus sp. nov. isolated from rice seeds.</title>
        <authorList>
            <person name="He S."/>
        </authorList>
    </citation>
    <scope>NUCLEOTIDE SEQUENCE [LARGE SCALE GENOMIC DNA]</scope>
    <source>
        <strain evidence="2 3">TD8</strain>
    </source>
</reference>
<evidence type="ECO:0000313" key="2">
    <source>
        <dbReference type="EMBL" id="KAB8127298.1"/>
    </source>
</evidence>
<comment type="caution">
    <text evidence="2">The sequence shown here is derived from an EMBL/GenBank/DDBJ whole genome shotgun (WGS) entry which is preliminary data.</text>
</comment>
<sequence length="77" mass="9179">MLRTTTFNRDLWQLNSFDSIGYDKEKLLLDIYFFDGNTLQFHSITEDILFALILDKQKEKFIEEKLKPTHLIEPINA</sequence>
<dbReference type="RefSeq" id="WP_153406289.1">
    <property type="nucleotide sequence ID" value="NZ_ML762443.1"/>
</dbReference>
<evidence type="ECO:0000313" key="3">
    <source>
        <dbReference type="Proteomes" id="UP000480246"/>
    </source>
</evidence>
<dbReference type="Pfam" id="PF13619">
    <property type="entry name" value="KTSC"/>
    <property type="match status" value="1"/>
</dbReference>
<feature type="domain" description="KTSC" evidence="1">
    <location>
        <begin position="17"/>
        <end position="68"/>
    </location>
</feature>
<gene>
    <name evidence="2" type="ORF">F9U64_18065</name>
</gene>
<proteinExistence type="predicted"/>
<accession>A0A7C8GRF6</accession>